<accession>A0A3N0XGU7</accession>
<evidence type="ECO:0000313" key="1">
    <source>
        <dbReference type="EMBL" id="ROI16570.1"/>
    </source>
</evidence>
<dbReference type="OrthoDB" id="8948664at2759"/>
<reference evidence="1 2" key="1">
    <citation type="submission" date="2018-10" db="EMBL/GenBank/DDBJ databases">
        <title>Genome assembly for a Yunnan-Guizhou Plateau 3E fish, Anabarilius grahami (Regan), and its evolutionary and genetic applications.</title>
        <authorList>
            <person name="Jiang W."/>
        </authorList>
    </citation>
    <scope>NUCLEOTIDE SEQUENCE [LARGE SCALE GENOMIC DNA]</scope>
    <source>
        <strain evidence="1">AG-KIZ</strain>
        <tissue evidence="1">Muscle</tissue>
    </source>
</reference>
<proteinExistence type="predicted"/>
<name>A0A3N0XGU7_ANAGA</name>
<keyword evidence="2" id="KW-1185">Reference proteome</keyword>
<gene>
    <name evidence="1" type="ORF">DPX16_22547</name>
</gene>
<protein>
    <submittedName>
        <fullName evidence="1">Uncharacterized protein</fullName>
    </submittedName>
</protein>
<comment type="caution">
    <text evidence="1">The sequence shown here is derived from an EMBL/GenBank/DDBJ whole genome shotgun (WGS) entry which is preliminary data.</text>
</comment>
<evidence type="ECO:0000313" key="2">
    <source>
        <dbReference type="Proteomes" id="UP000281406"/>
    </source>
</evidence>
<sequence length="194" mass="21450">MEAFTNDQLRELSTFTQTTLAGKYKDRPNRLEAQNMVVAASQAVDSDHGICCCLLDGPEAQNGISFNVYPCKGQTQNGVSVNVYPRAEQEQDSEQGVSVERSPEALEELRRTTDLALWVTKQTAASIERSMVVMVATERRLWLNLPDIGEKEKGFLLDAPVLPSELLGTSVEAVVGKFREVFYSVQHAQALLNS</sequence>
<dbReference type="AlphaFoldDB" id="A0A3N0XGU7"/>
<organism evidence="1 2">
    <name type="scientific">Anabarilius grahami</name>
    <name type="common">Kanglang fish</name>
    <name type="synonym">Barilius grahami</name>
    <dbReference type="NCBI Taxonomy" id="495550"/>
    <lineage>
        <taxon>Eukaryota</taxon>
        <taxon>Metazoa</taxon>
        <taxon>Chordata</taxon>
        <taxon>Craniata</taxon>
        <taxon>Vertebrata</taxon>
        <taxon>Euteleostomi</taxon>
        <taxon>Actinopterygii</taxon>
        <taxon>Neopterygii</taxon>
        <taxon>Teleostei</taxon>
        <taxon>Ostariophysi</taxon>
        <taxon>Cypriniformes</taxon>
        <taxon>Xenocyprididae</taxon>
        <taxon>Xenocypridinae</taxon>
        <taxon>Xenocypridinae incertae sedis</taxon>
        <taxon>Anabarilius</taxon>
    </lineage>
</organism>
<dbReference type="EMBL" id="RJVU01074626">
    <property type="protein sequence ID" value="ROI16570.1"/>
    <property type="molecule type" value="Genomic_DNA"/>
</dbReference>
<dbReference type="Proteomes" id="UP000281406">
    <property type="component" value="Unassembled WGS sequence"/>
</dbReference>